<keyword evidence="7" id="KW-1185">Reference proteome</keyword>
<evidence type="ECO:0000313" key="7">
    <source>
        <dbReference type="Proteomes" id="UP001147747"/>
    </source>
</evidence>
<dbReference type="GO" id="GO:0071949">
    <property type="term" value="F:FAD binding"/>
    <property type="evidence" value="ECO:0007669"/>
    <property type="project" value="InterPro"/>
</dbReference>
<protein>
    <submittedName>
        <fullName evidence="6">D-lactate dehydrogenase</fullName>
    </submittedName>
</protein>
<reference evidence="6" key="2">
    <citation type="journal article" date="2023" name="IMA Fungus">
        <title>Comparative genomic study of the Penicillium genus elucidates a diverse pangenome and 15 lateral gene transfer events.</title>
        <authorList>
            <person name="Petersen C."/>
            <person name="Sorensen T."/>
            <person name="Nielsen M.R."/>
            <person name="Sondergaard T.E."/>
            <person name="Sorensen J.L."/>
            <person name="Fitzpatrick D.A."/>
            <person name="Frisvad J.C."/>
            <person name="Nielsen K.L."/>
        </authorList>
    </citation>
    <scope>NUCLEOTIDE SEQUENCE</scope>
    <source>
        <strain evidence="6">IBT 29677</strain>
    </source>
</reference>
<dbReference type="InterPro" id="IPR016166">
    <property type="entry name" value="FAD-bd_PCMH"/>
</dbReference>
<reference evidence="6" key="1">
    <citation type="submission" date="2022-12" db="EMBL/GenBank/DDBJ databases">
        <authorList>
            <person name="Petersen C."/>
        </authorList>
    </citation>
    <scope>NUCLEOTIDE SEQUENCE</scope>
    <source>
        <strain evidence="6">IBT 29677</strain>
    </source>
</reference>
<evidence type="ECO:0000256" key="3">
    <source>
        <dbReference type="ARBA" id="ARBA00022827"/>
    </source>
</evidence>
<evidence type="ECO:0000313" key="6">
    <source>
        <dbReference type="EMBL" id="KAJ5413948.1"/>
    </source>
</evidence>
<evidence type="ECO:0000256" key="2">
    <source>
        <dbReference type="ARBA" id="ARBA00022630"/>
    </source>
</evidence>
<evidence type="ECO:0000259" key="5">
    <source>
        <dbReference type="PROSITE" id="PS51387"/>
    </source>
</evidence>
<dbReference type="PANTHER" id="PTHR42973:SF7">
    <property type="entry name" value="FAD-BINDING PCMH-TYPE DOMAIN-CONTAINING PROTEIN"/>
    <property type="match status" value="1"/>
</dbReference>
<keyword evidence="4" id="KW-0560">Oxidoreductase</keyword>
<evidence type="ECO:0000256" key="1">
    <source>
        <dbReference type="ARBA" id="ARBA00005466"/>
    </source>
</evidence>
<dbReference type="RefSeq" id="XP_056493794.1">
    <property type="nucleotide sequence ID" value="XM_056625212.1"/>
</dbReference>
<dbReference type="Proteomes" id="UP001147747">
    <property type="component" value="Unassembled WGS sequence"/>
</dbReference>
<dbReference type="PROSITE" id="PS51387">
    <property type="entry name" value="FAD_PCMH"/>
    <property type="match status" value="1"/>
</dbReference>
<dbReference type="InterPro" id="IPR006094">
    <property type="entry name" value="Oxid_FAD_bind_N"/>
</dbReference>
<feature type="domain" description="FAD-binding PCMH-type" evidence="5">
    <location>
        <begin position="41"/>
        <end position="207"/>
    </location>
</feature>
<dbReference type="GO" id="GO:0016491">
    <property type="term" value="F:oxidoreductase activity"/>
    <property type="evidence" value="ECO:0007669"/>
    <property type="project" value="UniProtKB-KW"/>
</dbReference>
<dbReference type="OrthoDB" id="363185at2759"/>
<keyword evidence="3" id="KW-0274">FAD</keyword>
<dbReference type="GeneID" id="81364192"/>
<dbReference type="InterPro" id="IPR050416">
    <property type="entry name" value="FAD-linked_Oxidoreductase"/>
</dbReference>
<accession>A0A9W9WAV8</accession>
<name>A0A9W9WAV8_9EURO</name>
<dbReference type="AlphaFoldDB" id="A0A9W9WAV8"/>
<comment type="similarity">
    <text evidence="1">Belongs to the oxygen-dependent FAD-linked oxidoreductase family.</text>
</comment>
<comment type="caution">
    <text evidence="6">The sequence shown here is derived from an EMBL/GenBank/DDBJ whole genome shotgun (WGS) entry which is preliminary data.</text>
</comment>
<sequence length="486" mass="52547">MARATQLTDLESLIQENPTINYIPPSSPDYTNARMVYNASRTDNPLAIVQPQSHSDVCVLIKYAKRKSLPFTLRSGGHNLEGRAVVENALLIDLRALTGVTIASDRKSATIQGGTLQGEVGNTLWNAGLGTPIGLIPSVGYVGWAVYGGYGPFSAHWGLGADQIIGATVVNPDGEVIHADDALLEGIRGAGGLYGVILELVVKVYSISKVGPGYPDLILSNWEPNTKVLKLLAGPIIFDPTDIHKTFVQYNAEYRKLEAEDIPAELTLQQTIFNGPRGRAFAIRFVWGGDDLEEGQYWSRKIAALGPVMVNAIVPTTIPEILANTGAHVPPRVYGSALTHNVRLISSETAEAIGRGIAKLPNNPGTMMSIHQLRGKSTKSQVASVFEARDPHFMLEILGFSNEASMQSEAEAWAAGVAEDVLRASPGNVLPTGYISLYNSHFQANSSEEYLEKTYGSRIEVLKILKSRFDPENVFGLTVPTLNTLK</sequence>
<dbReference type="SUPFAM" id="SSF56176">
    <property type="entry name" value="FAD-binding/transporter-associated domain-like"/>
    <property type="match status" value="1"/>
</dbReference>
<organism evidence="6 7">
    <name type="scientific">Penicillium cosmopolitanum</name>
    <dbReference type="NCBI Taxonomy" id="1131564"/>
    <lineage>
        <taxon>Eukaryota</taxon>
        <taxon>Fungi</taxon>
        <taxon>Dikarya</taxon>
        <taxon>Ascomycota</taxon>
        <taxon>Pezizomycotina</taxon>
        <taxon>Eurotiomycetes</taxon>
        <taxon>Eurotiomycetidae</taxon>
        <taxon>Eurotiales</taxon>
        <taxon>Aspergillaceae</taxon>
        <taxon>Penicillium</taxon>
    </lineage>
</organism>
<gene>
    <name evidence="6" type="ORF">N7509_000575</name>
</gene>
<proteinExistence type="inferred from homology"/>
<dbReference type="InterPro" id="IPR036318">
    <property type="entry name" value="FAD-bd_PCMH-like_sf"/>
</dbReference>
<dbReference type="Gene3D" id="3.30.465.10">
    <property type="match status" value="1"/>
</dbReference>
<dbReference type="Pfam" id="PF01565">
    <property type="entry name" value="FAD_binding_4"/>
    <property type="match status" value="1"/>
</dbReference>
<evidence type="ECO:0000256" key="4">
    <source>
        <dbReference type="ARBA" id="ARBA00023002"/>
    </source>
</evidence>
<keyword evidence="2" id="KW-0285">Flavoprotein</keyword>
<dbReference type="EMBL" id="JAPZBU010000003">
    <property type="protein sequence ID" value="KAJ5413948.1"/>
    <property type="molecule type" value="Genomic_DNA"/>
</dbReference>
<dbReference type="Gene3D" id="3.40.462.20">
    <property type="match status" value="1"/>
</dbReference>
<dbReference type="InterPro" id="IPR016169">
    <property type="entry name" value="FAD-bd_PCMH_sub2"/>
</dbReference>
<dbReference type="PANTHER" id="PTHR42973">
    <property type="entry name" value="BINDING OXIDOREDUCTASE, PUTATIVE (AFU_ORTHOLOGUE AFUA_1G17690)-RELATED"/>
    <property type="match status" value="1"/>
</dbReference>